<dbReference type="InterPro" id="IPR036621">
    <property type="entry name" value="Anticodon-bd_dom_sf"/>
</dbReference>
<sequence length="474" mass="54848">MTLCHCGTVALYNRRIMDNQATLEKVISLAKRRGFIFPGSEIYGGLANTYDFGPLGTELKRNLINLWWKSFVTDRSDMYGLDTSILMSPKVWEASGHTANFTNVMIDCLTCHYRTRADHLIEDKVEDIGNVEGKPLEELDQIIKDNEIECPKCGSQHWTKTRNFNQLFETQIGIITEGKNTAYLRGELAQGMFVDFKQVLDSLHPKLPFGLAQSGKAFRNEITMGKFTFRTLEFDLAEFEYFVKPADWETHFEYWKKEMYQFALSVGIPAEKLRWRSHSKEELSHYSSRTEDLEYEFPWGFKEMFGLAYRTDFDLKNHIEKSGVDLRYTDPYTQEKFIPHVIEPTFGLSRLLTIILMNAYFEDSEKNRVVMKFPNQLSPYQVAVFPLLGNKDELLNKAREVAASLRGQFRVAVDERGNIGKRYFTQDEIGTPFCITVDFDTLKDSSVTVRNRDTMTQERIAIDNLPGFLLDHLS</sequence>
<proteinExistence type="inferred from homology"/>
<evidence type="ECO:0000259" key="9">
    <source>
        <dbReference type="PROSITE" id="PS50862"/>
    </source>
</evidence>
<dbReference type="FunFam" id="3.40.50.800:FF:000002">
    <property type="entry name" value="Glycine--tRNA ligase"/>
    <property type="match status" value="1"/>
</dbReference>
<accession>A0A0G1RUI7</accession>
<dbReference type="EMBL" id="LCMI01000002">
    <property type="protein sequence ID" value="KKU33618.1"/>
    <property type="molecule type" value="Genomic_DNA"/>
</dbReference>
<gene>
    <name evidence="10" type="ORF">UX47_C0002G0026</name>
</gene>
<keyword evidence="3" id="KW-0963">Cytoplasm</keyword>
<protein>
    <recommendedName>
        <fullName evidence="2">glycine--tRNA ligase</fullName>
        <ecNumber evidence="2">6.1.1.14</ecNumber>
    </recommendedName>
</protein>
<dbReference type="Proteomes" id="UP000034794">
    <property type="component" value="Unassembled WGS sequence"/>
</dbReference>
<evidence type="ECO:0000256" key="3">
    <source>
        <dbReference type="ARBA" id="ARBA00022490"/>
    </source>
</evidence>
<dbReference type="GO" id="GO:0004820">
    <property type="term" value="F:glycine-tRNA ligase activity"/>
    <property type="evidence" value="ECO:0007669"/>
    <property type="project" value="UniProtKB-EC"/>
</dbReference>
<dbReference type="GO" id="GO:0004081">
    <property type="term" value="F:bis(5'-nucleosyl)-tetraphosphatase (asymmetrical) activity"/>
    <property type="evidence" value="ECO:0007669"/>
    <property type="project" value="UniProtKB-ARBA"/>
</dbReference>
<comment type="caution">
    <text evidence="10">The sequence shown here is derived from an EMBL/GenBank/DDBJ whole genome shotgun (WGS) entry which is preliminary data.</text>
</comment>
<feature type="domain" description="Aminoacyl-transfer RNA synthetases class-II family profile" evidence="9">
    <location>
        <begin position="147"/>
        <end position="374"/>
    </location>
</feature>
<evidence type="ECO:0000256" key="1">
    <source>
        <dbReference type="ARBA" id="ARBA00008226"/>
    </source>
</evidence>
<keyword evidence="7" id="KW-0648">Protein biosynthesis</keyword>
<dbReference type="PANTHER" id="PTHR10745:SF8">
    <property type="entry name" value="DNA POLYMERASE SUBUNIT GAMMA-2, MITOCHONDRIAL"/>
    <property type="match status" value="1"/>
</dbReference>
<evidence type="ECO:0000256" key="6">
    <source>
        <dbReference type="ARBA" id="ARBA00022840"/>
    </source>
</evidence>
<dbReference type="GO" id="GO:0005737">
    <property type="term" value="C:cytoplasm"/>
    <property type="evidence" value="ECO:0007669"/>
    <property type="project" value="InterPro"/>
</dbReference>
<dbReference type="InterPro" id="IPR002315">
    <property type="entry name" value="tRNA-synt_gly"/>
</dbReference>
<organism evidence="10 11">
    <name type="scientific">Candidatus Collierbacteria bacterium GW2011_GWA2_46_26</name>
    <dbReference type="NCBI Taxonomy" id="1618381"/>
    <lineage>
        <taxon>Bacteria</taxon>
        <taxon>Candidatus Collieribacteriota</taxon>
    </lineage>
</organism>
<keyword evidence="8" id="KW-0030">Aminoacyl-tRNA synthetase</keyword>
<evidence type="ECO:0000313" key="11">
    <source>
        <dbReference type="Proteomes" id="UP000034794"/>
    </source>
</evidence>
<dbReference type="SUPFAM" id="SSF55681">
    <property type="entry name" value="Class II aaRS and biotin synthetases"/>
    <property type="match status" value="1"/>
</dbReference>
<comment type="similarity">
    <text evidence="1">Belongs to the class-II aminoacyl-tRNA synthetase family.</text>
</comment>
<dbReference type="GO" id="GO:1990742">
    <property type="term" value="C:microvesicle"/>
    <property type="evidence" value="ECO:0007669"/>
    <property type="project" value="UniProtKB-ARBA"/>
</dbReference>
<dbReference type="GO" id="GO:0005524">
    <property type="term" value="F:ATP binding"/>
    <property type="evidence" value="ECO:0007669"/>
    <property type="project" value="UniProtKB-KW"/>
</dbReference>
<dbReference type="CDD" id="cd00858">
    <property type="entry name" value="GlyRS_anticodon"/>
    <property type="match status" value="1"/>
</dbReference>
<dbReference type="SUPFAM" id="SSF52954">
    <property type="entry name" value="Class II aaRS ABD-related"/>
    <property type="match status" value="1"/>
</dbReference>
<dbReference type="Gene3D" id="3.40.50.800">
    <property type="entry name" value="Anticodon-binding domain"/>
    <property type="match status" value="1"/>
</dbReference>
<dbReference type="GO" id="GO:0006426">
    <property type="term" value="P:glycyl-tRNA aminoacylation"/>
    <property type="evidence" value="ECO:0007669"/>
    <property type="project" value="InterPro"/>
</dbReference>
<dbReference type="PATRIC" id="fig|1618381.3.peg.260"/>
<dbReference type="NCBIfam" id="TIGR00389">
    <property type="entry name" value="glyS_dimeric"/>
    <property type="match status" value="1"/>
</dbReference>
<keyword evidence="6" id="KW-0067">ATP-binding</keyword>
<dbReference type="PRINTS" id="PR01043">
    <property type="entry name" value="TRNASYNTHGLY"/>
</dbReference>
<dbReference type="Gene3D" id="3.30.930.10">
    <property type="entry name" value="Bira Bifunctional Protein, Domain 2"/>
    <property type="match status" value="1"/>
</dbReference>
<dbReference type="InterPro" id="IPR033731">
    <property type="entry name" value="GlyRS-like_core"/>
</dbReference>
<keyword evidence="4 10" id="KW-0436">Ligase</keyword>
<evidence type="ECO:0000256" key="4">
    <source>
        <dbReference type="ARBA" id="ARBA00022598"/>
    </source>
</evidence>
<dbReference type="InterPro" id="IPR027031">
    <property type="entry name" value="Gly-tRNA_synthase/POLG2"/>
</dbReference>
<name>A0A0G1RUI7_9BACT</name>
<dbReference type="GO" id="GO:0070062">
    <property type="term" value="C:extracellular exosome"/>
    <property type="evidence" value="ECO:0007669"/>
    <property type="project" value="UniProtKB-ARBA"/>
</dbReference>
<evidence type="ECO:0000256" key="5">
    <source>
        <dbReference type="ARBA" id="ARBA00022741"/>
    </source>
</evidence>
<evidence type="ECO:0000256" key="8">
    <source>
        <dbReference type="ARBA" id="ARBA00023146"/>
    </source>
</evidence>
<keyword evidence="5" id="KW-0547">Nucleotide-binding</keyword>
<dbReference type="InterPro" id="IPR006195">
    <property type="entry name" value="aa-tRNA-synth_II"/>
</dbReference>
<dbReference type="PROSITE" id="PS50862">
    <property type="entry name" value="AA_TRNA_LIGASE_II"/>
    <property type="match status" value="1"/>
</dbReference>
<evidence type="ECO:0000256" key="2">
    <source>
        <dbReference type="ARBA" id="ARBA00012829"/>
    </source>
</evidence>
<evidence type="ECO:0000313" key="10">
    <source>
        <dbReference type="EMBL" id="KKU33618.1"/>
    </source>
</evidence>
<dbReference type="NCBIfam" id="NF003211">
    <property type="entry name" value="PRK04173.1"/>
    <property type="match status" value="1"/>
</dbReference>
<dbReference type="AlphaFoldDB" id="A0A0G1RUI7"/>
<reference evidence="10 11" key="1">
    <citation type="journal article" date="2015" name="Nature">
        <title>rRNA introns, odd ribosomes, and small enigmatic genomes across a large radiation of phyla.</title>
        <authorList>
            <person name="Brown C.T."/>
            <person name="Hug L.A."/>
            <person name="Thomas B.C."/>
            <person name="Sharon I."/>
            <person name="Castelle C.J."/>
            <person name="Singh A."/>
            <person name="Wilkins M.J."/>
            <person name="Williams K.H."/>
            <person name="Banfield J.F."/>
        </authorList>
    </citation>
    <scope>NUCLEOTIDE SEQUENCE [LARGE SCALE GENOMIC DNA]</scope>
</reference>
<dbReference type="PANTHER" id="PTHR10745">
    <property type="entry name" value="GLYCYL-TRNA SYNTHETASE/DNA POLYMERASE SUBUNIT GAMMA-2"/>
    <property type="match status" value="1"/>
</dbReference>
<dbReference type="InterPro" id="IPR004154">
    <property type="entry name" value="Anticodon-bd"/>
</dbReference>
<evidence type="ECO:0000256" key="7">
    <source>
        <dbReference type="ARBA" id="ARBA00022917"/>
    </source>
</evidence>
<dbReference type="InterPro" id="IPR045864">
    <property type="entry name" value="aa-tRNA-synth_II/BPL/LPL"/>
</dbReference>
<dbReference type="GO" id="GO:0015966">
    <property type="term" value="P:diadenosine tetraphosphate biosynthetic process"/>
    <property type="evidence" value="ECO:0007669"/>
    <property type="project" value="UniProtKB-ARBA"/>
</dbReference>
<dbReference type="CDD" id="cd00774">
    <property type="entry name" value="GlyRS-like_core"/>
    <property type="match status" value="1"/>
</dbReference>
<dbReference type="EC" id="6.1.1.14" evidence="2"/>
<dbReference type="Pfam" id="PF03129">
    <property type="entry name" value="HGTP_anticodon"/>
    <property type="match status" value="1"/>
</dbReference>